<proteinExistence type="predicted"/>
<organism evidence="2 3">
    <name type="scientific">Streptomyces formicae</name>
    <dbReference type="NCBI Taxonomy" id="1616117"/>
    <lineage>
        <taxon>Bacteria</taxon>
        <taxon>Bacillati</taxon>
        <taxon>Actinomycetota</taxon>
        <taxon>Actinomycetes</taxon>
        <taxon>Kitasatosporales</taxon>
        <taxon>Streptomycetaceae</taxon>
        <taxon>Streptomyces</taxon>
    </lineage>
</organism>
<reference evidence="2 3" key="1">
    <citation type="submission" date="2021-03" db="EMBL/GenBank/DDBJ databases">
        <title>Complete genome of Streptomyces formicae strain 1H-GS9 (DSM 100524).</title>
        <authorList>
            <person name="Atanasov K.E."/>
            <person name="Altabella T."/>
            <person name="Ferrer A."/>
        </authorList>
    </citation>
    <scope>NUCLEOTIDE SEQUENCE [LARGE SCALE GENOMIC DNA]</scope>
    <source>
        <strain evidence="2 3">1H-GS9</strain>
    </source>
</reference>
<keyword evidence="3" id="KW-1185">Reference proteome</keyword>
<evidence type="ECO:0000313" key="3">
    <source>
        <dbReference type="Proteomes" id="UP000828924"/>
    </source>
</evidence>
<gene>
    <name evidence="2" type="ORF">J4032_19805</name>
</gene>
<evidence type="ECO:0000256" key="1">
    <source>
        <dbReference type="SAM" id="MobiDB-lite"/>
    </source>
</evidence>
<evidence type="ECO:0008006" key="4">
    <source>
        <dbReference type="Google" id="ProtNLM"/>
    </source>
</evidence>
<dbReference type="PROSITE" id="PS51257">
    <property type="entry name" value="PROKAR_LIPOPROTEIN"/>
    <property type="match status" value="1"/>
</dbReference>
<evidence type="ECO:0000313" key="2">
    <source>
        <dbReference type="EMBL" id="UNM13430.1"/>
    </source>
</evidence>
<dbReference type="RefSeq" id="WP_242332331.1">
    <property type="nucleotide sequence ID" value="NZ_CP071872.1"/>
</dbReference>
<protein>
    <recommendedName>
        <fullName evidence="4">DUF732 domain-containing protein</fullName>
    </recommendedName>
</protein>
<feature type="compositionally biased region" description="Low complexity" evidence="1">
    <location>
        <begin position="42"/>
        <end position="54"/>
    </location>
</feature>
<accession>A0ABY3WS83</accession>
<dbReference type="EMBL" id="CP071872">
    <property type="protein sequence ID" value="UNM13430.1"/>
    <property type="molecule type" value="Genomic_DNA"/>
</dbReference>
<dbReference type="Proteomes" id="UP000828924">
    <property type="component" value="Chromosome"/>
</dbReference>
<sequence length="139" mass="14089">MRIRATTAAVTAVLAVTLVGCSSDNGSDSKADTTKSSAPETSSAADNSGAAKAAGLPPEPTGDERSAVLGAIFDVNAKLTQDEDKAIDAARNQCSALDGGATNPDHSAAQRFSYNGVTLTDDDGSHINIGLRKTLCPKP</sequence>
<name>A0ABY3WS83_9ACTN</name>
<feature type="region of interest" description="Disordered" evidence="1">
    <location>
        <begin position="25"/>
        <end position="65"/>
    </location>
</feature>